<feature type="region of interest" description="Disordered" evidence="3">
    <location>
        <begin position="869"/>
        <end position="905"/>
    </location>
</feature>
<gene>
    <name evidence="6" type="ORF">H8716_01845</name>
</gene>
<evidence type="ECO:0000313" key="6">
    <source>
        <dbReference type="EMBL" id="MBC8571835.1"/>
    </source>
</evidence>
<dbReference type="Gene3D" id="3.40.50.300">
    <property type="entry name" value="P-loop containing nucleotide triphosphate hydrolases"/>
    <property type="match status" value="2"/>
</dbReference>
<keyword evidence="6" id="KW-0347">Helicase</keyword>
<reference evidence="6 7" key="1">
    <citation type="submission" date="2020-08" db="EMBL/GenBank/DDBJ databases">
        <title>Genome public.</title>
        <authorList>
            <person name="Liu C."/>
            <person name="Sun Q."/>
        </authorList>
    </citation>
    <scope>NUCLEOTIDE SEQUENCE [LARGE SCALE GENOMIC DNA]</scope>
    <source>
        <strain evidence="6 7">NSJ-46</strain>
    </source>
</reference>
<protein>
    <submittedName>
        <fullName evidence="6">DEAD/DEAH box helicase</fullName>
    </submittedName>
</protein>
<evidence type="ECO:0000313" key="7">
    <source>
        <dbReference type="Proteomes" id="UP000657421"/>
    </source>
</evidence>
<dbReference type="Pfam" id="PF09369">
    <property type="entry name" value="MZB"/>
    <property type="match status" value="1"/>
</dbReference>
<keyword evidence="7" id="KW-1185">Reference proteome</keyword>
<dbReference type="GO" id="GO:0004386">
    <property type="term" value="F:helicase activity"/>
    <property type="evidence" value="ECO:0007669"/>
    <property type="project" value="UniProtKB-KW"/>
</dbReference>
<keyword evidence="6" id="KW-0378">Hydrolase</keyword>
<dbReference type="Proteomes" id="UP000657421">
    <property type="component" value="Unassembled WGS sequence"/>
</dbReference>
<dbReference type="PROSITE" id="PS51192">
    <property type="entry name" value="HELICASE_ATP_BIND_1"/>
    <property type="match status" value="1"/>
</dbReference>
<dbReference type="SMART" id="SM00490">
    <property type="entry name" value="HELICc"/>
    <property type="match status" value="1"/>
</dbReference>
<dbReference type="CDD" id="cd17923">
    <property type="entry name" value="DEXHc_Hrq1-like"/>
    <property type="match status" value="1"/>
</dbReference>
<evidence type="ECO:0000259" key="4">
    <source>
        <dbReference type="PROSITE" id="PS51192"/>
    </source>
</evidence>
<dbReference type="InterPro" id="IPR018973">
    <property type="entry name" value="MZB"/>
</dbReference>
<dbReference type="InterPro" id="IPR001650">
    <property type="entry name" value="Helicase_C-like"/>
</dbReference>
<accession>A0ABR7N606</accession>
<dbReference type="Pfam" id="PF00270">
    <property type="entry name" value="DEAD"/>
    <property type="match status" value="1"/>
</dbReference>
<dbReference type="PANTHER" id="PTHR47957:SF3">
    <property type="entry name" value="ATP-DEPENDENT HELICASE HRQ1"/>
    <property type="match status" value="1"/>
</dbReference>
<feature type="domain" description="Helicase C-terminal" evidence="5">
    <location>
        <begin position="278"/>
        <end position="433"/>
    </location>
</feature>
<evidence type="ECO:0000259" key="5">
    <source>
        <dbReference type="PROSITE" id="PS51194"/>
    </source>
</evidence>
<dbReference type="InterPro" id="IPR011545">
    <property type="entry name" value="DEAD/DEAH_box_helicase_dom"/>
</dbReference>
<name>A0ABR7N606_9FIRM</name>
<proteinExistence type="predicted"/>
<organism evidence="6 7">
    <name type="scientific">Jingyaoa shaoxingensis</name>
    <dbReference type="NCBI Taxonomy" id="2763671"/>
    <lineage>
        <taxon>Bacteria</taxon>
        <taxon>Bacillati</taxon>
        <taxon>Bacillota</taxon>
        <taxon>Clostridia</taxon>
        <taxon>Lachnospirales</taxon>
        <taxon>Lachnospiraceae</taxon>
        <taxon>Jingyaoa</taxon>
    </lineage>
</organism>
<dbReference type="InterPro" id="IPR014001">
    <property type="entry name" value="Helicase_ATP-bd"/>
</dbReference>
<dbReference type="CDD" id="cd18797">
    <property type="entry name" value="SF2_C_Hrq"/>
    <property type="match status" value="1"/>
</dbReference>
<dbReference type="RefSeq" id="WP_249306773.1">
    <property type="nucleotide sequence ID" value="NZ_JACRSZ010000001.1"/>
</dbReference>
<keyword evidence="1" id="KW-0547">Nucleotide-binding</keyword>
<dbReference type="SMART" id="SM00487">
    <property type="entry name" value="DEXDc"/>
    <property type="match status" value="1"/>
</dbReference>
<sequence>MSAENYGKDCIIYEKTIPERKAQYTEYPLQLHEELKKYLQEQRIEKLYTHQAEMFELAREEKNVVITTSTASGKTLSFFLPVVQSILENPMTRAIFVYPTKALAADQYRALQPILEYFGKSRISAGVYDGDTPVTERSRIRKSANIILTNPEMLNGSMLPNHSKYGFDFIFGNLRFVVLDELHTYRGAFGSHMANVCRRLDRICRYYHGQPQFLCSSATIANPLELAEKICGQKFVCVSHDGSGTAERRYCLIQPPKIQGKDGKYYGQESAVAVAAQLLPQLMEEQRSFIAFTRSRRNVEIILKETRDRLDQAGFLGRSRSDQISGYRGGYTPAERKEIEQKMIAGVLLGLVSTNALELGIDIGQISTTVLVGYPGTRASFWQQTGRAGRSGSSCTNYLILEQLPMDQYIALEPDWLFENSSEHAIIDPDNLLIELAHIRAAAAELPLSLDDIALFPDLGETIPVLMNMEELRSQNGRFAWSGGEYPAGEFSMRNIDENQYQLMERETGKVITRMDESQAFREIHPGAVYLHDGDAYQVTELNLESKTGYAIPFQGNYYTVSGGETNIEIIHEQKSQTWERTALSFGELKVEDYVHMYKKLQFHNHQNLGYEQLRRPLVKKYETEGTWLRIPDNIVRAYRGLLQPDQEGRYTRNNHFEGLNFALKNAAQMVTMTEQEDIGVITSLDAMELMGPQEQETDLYFYDRYVGGLGFSEKIYDLIPQVVQQAIHMVSGCRCADGCVACVGDYRLDKKMVLWGLKNLIAEEPLPEGSKVVTWAPTVWRQKAFTLENLTEKWKEFVQAAKQNGESFAAFFASVQKVETEKNRICLTVESAFYADWAQSFENLTVIRNVLRYYVEMPENTRIAVISGQNSRDSDIQQERKAKQEKVARRYERTETSSDGGRKQ</sequence>
<evidence type="ECO:0000256" key="3">
    <source>
        <dbReference type="SAM" id="MobiDB-lite"/>
    </source>
</evidence>
<keyword evidence="2" id="KW-0067">ATP-binding</keyword>
<feature type="domain" description="Helicase ATP-binding" evidence="4">
    <location>
        <begin position="55"/>
        <end position="238"/>
    </location>
</feature>
<dbReference type="Pfam" id="PF00271">
    <property type="entry name" value="Helicase_C"/>
    <property type="match status" value="1"/>
</dbReference>
<dbReference type="PANTHER" id="PTHR47957">
    <property type="entry name" value="ATP-DEPENDENT HELICASE HRQ1"/>
    <property type="match status" value="1"/>
</dbReference>
<evidence type="ECO:0000256" key="1">
    <source>
        <dbReference type="ARBA" id="ARBA00022741"/>
    </source>
</evidence>
<dbReference type="EMBL" id="JACRSZ010000001">
    <property type="protein sequence ID" value="MBC8571835.1"/>
    <property type="molecule type" value="Genomic_DNA"/>
</dbReference>
<dbReference type="SUPFAM" id="SSF52540">
    <property type="entry name" value="P-loop containing nucleoside triphosphate hydrolases"/>
    <property type="match status" value="1"/>
</dbReference>
<feature type="compositionally biased region" description="Basic and acidic residues" evidence="3">
    <location>
        <begin position="873"/>
        <end position="905"/>
    </location>
</feature>
<dbReference type="PROSITE" id="PS51194">
    <property type="entry name" value="HELICASE_CTER"/>
    <property type="match status" value="1"/>
</dbReference>
<comment type="caution">
    <text evidence="6">The sequence shown here is derived from an EMBL/GenBank/DDBJ whole genome shotgun (WGS) entry which is preliminary data.</text>
</comment>
<evidence type="ECO:0000256" key="2">
    <source>
        <dbReference type="ARBA" id="ARBA00022840"/>
    </source>
</evidence>
<dbReference type="InterPro" id="IPR027417">
    <property type="entry name" value="P-loop_NTPase"/>
</dbReference>